<protein>
    <submittedName>
        <fullName evidence="1">Uncharacterized protein</fullName>
    </submittedName>
</protein>
<proteinExistence type="predicted"/>
<evidence type="ECO:0000313" key="1">
    <source>
        <dbReference type="EMBL" id="KZP04038.1"/>
    </source>
</evidence>
<dbReference type="Proteomes" id="UP000076532">
    <property type="component" value="Unassembled WGS sequence"/>
</dbReference>
<gene>
    <name evidence="1" type="ORF">FIBSPDRAFT_1012323</name>
</gene>
<name>A0A167UKH3_9AGAM</name>
<accession>A0A167UKH3</accession>
<evidence type="ECO:0000313" key="2">
    <source>
        <dbReference type="Proteomes" id="UP000076532"/>
    </source>
</evidence>
<dbReference type="EMBL" id="KV417967">
    <property type="protein sequence ID" value="KZP04038.1"/>
    <property type="molecule type" value="Genomic_DNA"/>
</dbReference>
<dbReference type="AlphaFoldDB" id="A0A167UKH3"/>
<reference evidence="1 2" key="1">
    <citation type="journal article" date="2016" name="Mol. Biol. Evol.">
        <title>Comparative Genomics of Early-Diverging Mushroom-Forming Fungi Provides Insights into the Origins of Lignocellulose Decay Capabilities.</title>
        <authorList>
            <person name="Nagy L.G."/>
            <person name="Riley R."/>
            <person name="Tritt A."/>
            <person name="Adam C."/>
            <person name="Daum C."/>
            <person name="Floudas D."/>
            <person name="Sun H."/>
            <person name="Yadav J.S."/>
            <person name="Pangilinan J."/>
            <person name="Larsson K.H."/>
            <person name="Matsuura K."/>
            <person name="Barry K."/>
            <person name="Labutti K."/>
            <person name="Kuo R."/>
            <person name="Ohm R.A."/>
            <person name="Bhattacharya S.S."/>
            <person name="Shirouzu T."/>
            <person name="Yoshinaga Y."/>
            <person name="Martin F.M."/>
            <person name="Grigoriev I.V."/>
            <person name="Hibbett D.S."/>
        </authorList>
    </citation>
    <scope>NUCLEOTIDE SEQUENCE [LARGE SCALE GENOMIC DNA]</scope>
    <source>
        <strain evidence="1 2">CBS 109695</strain>
    </source>
</reference>
<keyword evidence="2" id="KW-1185">Reference proteome</keyword>
<sequence length="184" mass="20888">MIKSHVMHHRWAAGRLAVGAEALSRMVRRRRRLWERISIDGVIAVGSDRHRHRIGFISKQIIRKLYWTWSSRFGRAGGRGRGVYVGVKIIDQGAGTGWNPKMRGDREVYACSNRFGCGTEGGQYLHQASSTGRLNVYIFGSNNYPVQPKYEAVDFRPMGPEIQPDADFQPFAAPQRKWIGVWTG</sequence>
<organism evidence="1 2">
    <name type="scientific">Athelia psychrophila</name>
    <dbReference type="NCBI Taxonomy" id="1759441"/>
    <lineage>
        <taxon>Eukaryota</taxon>
        <taxon>Fungi</taxon>
        <taxon>Dikarya</taxon>
        <taxon>Basidiomycota</taxon>
        <taxon>Agaricomycotina</taxon>
        <taxon>Agaricomycetes</taxon>
        <taxon>Agaricomycetidae</taxon>
        <taxon>Atheliales</taxon>
        <taxon>Atheliaceae</taxon>
        <taxon>Athelia</taxon>
    </lineage>
</organism>